<feature type="region of interest" description="Disordered" evidence="1">
    <location>
        <begin position="1"/>
        <end position="109"/>
    </location>
</feature>
<dbReference type="AlphaFoldDB" id="A0A9W8ZAR9"/>
<dbReference type="EMBL" id="JAPEVA010000070">
    <property type="protein sequence ID" value="KAJ4401713.1"/>
    <property type="molecule type" value="Genomic_DNA"/>
</dbReference>
<accession>A0A9W8ZAR9</accession>
<comment type="caution">
    <text evidence="2">The sequence shown here is derived from an EMBL/GenBank/DDBJ whole genome shotgun (WGS) entry which is preliminary data.</text>
</comment>
<protein>
    <submittedName>
        <fullName evidence="2">Uncharacterized protein</fullName>
    </submittedName>
</protein>
<feature type="compositionally biased region" description="Low complexity" evidence="1">
    <location>
        <begin position="237"/>
        <end position="249"/>
    </location>
</feature>
<feature type="region of interest" description="Disordered" evidence="1">
    <location>
        <begin position="309"/>
        <end position="349"/>
    </location>
</feature>
<feature type="compositionally biased region" description="Basic and acidic residues" evidence="1">
    <location>
        <begin position="182"/>
        <end position="197"/>
    </location>
</feature>
<sequence>MPFFTPHTPKATKPYPPIFAGLDDPFNFPTSKMRYNSRSTSPLRSASPTSTTDSGYGSIDDEAPLSPKAQVRPRDRRKLQKDGSGHWRTYRYERQSEDNDTDAEKQSILRDGLEGRVGWRPDPRRTFTAICDDRPNREKWYSTRVHIRALEQKERCEGLTELQRSMAPVLRRSCVSLSPSLTKDKSARPEWKRKESTLLHPSPPHPHSALHVKHLNERVDEKEGRGRARKLSTLLHPSPSISPNSSSDGSVKRGTLELRSPRNRSPTPLGIPTSSERQPAPTPLRIRIGSRKLSGKSVLHSCFSDDESECDSEHNEECNSSTADDIRGGGGADEDLDGTGEVAVDPQLDDDARSISSMESAIGEKSGVILARTALVARAQRVKVRSPGLTKSVQSSET</sequence>
<feature type="compositionally biased region" description="Basic and acidic residues" evidence="1">
    <location>
        <begin position="250"/>
        <end position="260"/>
    </location>
</feature>
<proteinExistence type="predicted"/>
<dbReference type="Proteomes" id="UP001140510">
    <property type="component" value="Unassembled WGS sequence"/>
</dbReference>
<evidence type="ECO:0000256" key="1">
    <source>
        <dbReference type="SAM" id="MobiDB-lite"/>
    </source>
</evidence>
<evidence type="ECO:0000313" key="2">
    <source>
        <dbReference type="EMBL" id="KAJ4401713.1"/>
    </source>
</evidence>
<dbReference type="OrthoDB" id="3790240at2759"/>
<keyword evidence="3" id="KW-1185">Reference proteome</keyword>
<name>A0A9W8ZAR9_9PLEO</name>
<organism evidence="2 3">
    <name type="scientific">Didymella pomorum</name>
    <dbReference type="NCBI Taxonomy" id="749634"/>
    <lineage>
        <taxon>Eukaryota</taxon>
        <taxon>Fungi</taxon>
        <taxon>Dikarya</taxon>
        <taxon>Ascomycota</taxon>
        <taxon>Pezizomycotina</taxon>
        <taxon>Dothideomycetes</taxon>
        <taxon>Pleosporomycetidae</taxon>
        <taxon>Pleosporales</taxon>
        <taxon>Pleosporineae</taxon>
        <taxon>Didymellaceae</taxon>
        <taxon>Didymella</taxon>
    </lineage>
</organism>
<feature type="compositionally biased region" description="Polar residues" evidence="1">
    <location>
        <begin position="28"/>
        <end position="55"/>
    </location>
</feature>
<gene>
    <name evidence="2" type="ORF">N0V91_007754</name>
</gene>
<feature type="compositionally biased region" description="Basic and acidic residues" evidence="1">
    <location>
        <begin position="80"/>
        <end position="109"/>
    </location>
</feature>
<feature type="region of interest" description="Disordered" evidence="1">
    <location>
        <begin position="179"/>
        <end position="283"/>
    </location>
</feature>
<evidence type="ECO:0000313" key="3">
    <source>
        <dbReference type="Proteomes" id="UP001140510"/>
    </source>
</evidence>
<feature type="compositionally biased region" description="Basic and acidic residues" evidence="1">
    <location>
        <begin position="214"/>
        <end position="226"/>
    </location>
</feature>
<reference evidence="2" key="1">
    <citation type="submission" date="2022-10" db="EMBL/GenBank/DDBJ databases">
        <title>Tapping the CABI collections for fungal endophytes: first genome assemblies for Collariella, Neodidymelliopsis, Ascochyta clinopodiicola, Didymella pomorum, Didymosphaeria variabile, Neocosmospora piperis and Neocucurbitaria cava.</title>
        <authorList>
            <person name="Hill R."/>
        </authorList>
    </citation>
    <scope>NUCLEOTIDE SEQUENCE</scope>
    <source>
        <strain evidence="2">IMI 355091</strain>
    </source>
</reference>